<dbReference type="Gene3D" id="1.50.10.10">
    <property type="match status" value="1"/>
</dbReference>
<dbReference type="EMBL" id="AP019308">
    <property type="protein sequence ID" value="BBH23044.1"/>
    <property type="molecule type" value="Genomic_DNA"/>
</dbReference>
<evidence type="ECO:0000259" key="2">
    <source>
        <dbReference type="Pfam" id="PF08531"/>
    </source>
</evidence>
<dbReference type="Pfam" id="PF21557">
    <property type="entry name" value="RhaB_D2"/>
    <property type="match status" value="1"/>
</dbReference>
<dbReference type="Pfam" id="PF17390">
    <property type="entry name" value="Bac_rhamnosid_C"/>
    <property type="match status" value="1"/>
</dbReference>
<dbReference type="RefSeq" id="WP_232015921.1">
    <property type="nucleotide sequence ID" value="NZ_AP019308.1"/>
</dbReference>
<organism evidence="6 7">
    <name type="scientific">Paenibacillus baekrokdamisoli</name>
    <dbReference type="NCBI Taxonomy" id="1712516"/>
    <lineage>
        <taxon>Bacteria</taxon>
        <taxon>Bacillati</taxon>
        <taxon>Bacillota</taxon>
        <taxon>Bacilli</taxon>
        <taxon>Bacillales</taxon>
        <taxon>Paenibacillaceae</taxon>
        <taxon>Paenibacillus</taxon>
    </lineage>
</organism>
<feature type="domain" description="Alpha-L-rhamnosidase concanavalin-like" evidence="1">
    <location>
        <begin position="447"/>
        <end position="527"/>
    </location>
</feature>
<dbReference type="InterPro" id="IPR035396">
    <property type="entry name" value="Bac_rhamnosid6H"/>
</dbReference>
<dbReference type="Pfam" id="PF05592">
    <property type="entry name" value="Bac_rhamnosid"/>
    <property type="match status" value="1"/>
</dbReference>
<dbReference type="InterPro" id="IPR048653">
    <property type="entry name" value="RhaB_D2"/>
</dbReference>
<dbReference type="InterPro" id="IPR008928">
    <property type="entry name" value="6-hairpin_glycosidase_sf"/>
</dbReference>
<dbReference type="SUPFAM" id="SSF49785">
    <property type="entry name" value="Galactose-binding domain-like"/>
    <property type="match status" value="1"/>
</dbReference>
<feature type="domain" description="Alpha-L-rhamnosidase C-terminal" evidence="4">
    <location>
        <begin position="889"/>
        <end position="958"/>
    </location>
</feature>
<evidence type="ECO:0000259" key="5">
    <source>
        <dbReference type="Pfam" id="PF21557"/>
    </source>
</evidence>
<dbReference type="InterPro" id="IPR035398">
    <property type="entry name" value="Bac_rhamnosid_C"/>
</dbReference>
<evidence type="ECO:0000259" key="3">
    <source>
        <dbReference type="Pfam" id="PF17389"/>
    </source>
</evidence>
<dbReference type="SUPFAM" id="SSF48208">
    <property type="entry name" value="Six-hairpin glycosidases"/>
    <property type="match status" value="1"/>
</dbReference>
<feature type="domain" description="Bacterial alpha-L-rhamnosidase N-terminal" evidence="2">
    <location>
        <begin position="40"/>
        <end position="184"/>
    </location>
</feature>
<gene>
    <name evidence="6" type="ORF">Back11_43890</name>
</gene>
<evidence type="ECO:0000313" key="7">
    <source>
        <dbReference type="Proteomes" id="UP000275368"/>
    </source>
</evidence>
<dbReference type="GO" id="GO:0005975">
    <property type="term" value="P:carbohydrate metabolic process"/>
    <property type="evidence" value="ECO:0007669"/>
    <property type="project" value="InterPro"/>
</dbReference>
<dbReference type="InterPro" id="IPR008979">
    <property type="entry name" value="Galactose-bd-like_sf"/>
</dbReference>
<evidence type="ECO:0000259" key="4">
    <source>
        <dbReference type="Pfam" id="PF17390"/>
    </source>
</evidence>
<dbReference type="Pfam" id="PF17389">
    <property type="entry name" value="Bac_rhamnosid6H"/>
    <property type="match status" value="1"/>
</dbReference>
<dbReference type="PANTHER" id="PTHR34987">
    <property type="entry name" value="C, PUTATIVE (AFU_ORTHOLOGUE AFUA_3G02880)-RELATED"/>
    <property type="match status" value="1"/>
</dbReference>
<reference evidence="6 7" key="1">
    <citation type="submission" date="2018-11" db="EMBL/GenBank/DDBJ databases">
        <title>Complete genome sequence of Paenibacillus baekrokdamisoli strain KCTC 33723.</title>
        <authorList>
            <person name="Kang S.W."/>
            <person name="Lee K.C."/>
            <person name="Kim K.K."/>
            <person name="Kim J.S."/>
            <person name="Kim D.S."/>
            <person name="Ko S.H."/>
            <person name="Yang S.H."/>
            <person name="Lee J.S."/>
        </authorList>
    </citation>
    <scope>NUCLEOTIDE SEQUENCE [LARGE SCALE GENOMIC DNA]</scope>
    <source>
        <strain evidence="6 7">KCTC 33723</strain>
    </source>
</reference>
<dbReference type="Gene3D" id="2.60.120.260">
    <property type="entry name" value="Galactose-binding domain-like"/>
    <property type="match status" value="3"/>
</dbReference>
<dbReference type="InterPro" id="IPR008902">
    <property type="entry name" value="Rhamnosid_concanavalin"/>
</dbReference>
<dbReference type="Proteomes" id="UP000275368">
    <property type="component" value="Chromosome"/>
</dbReference>
<feature type="domain" description="Alpha-L-rhamnosidase" evidence="5">
    <location>
        <begin position="224"/>
        <end position="400"/>
    </location>
</feature>
<keyword evidence="7" id="KW-1185">Reference proteome</keyword>
<dbReference type="KEGG" id="pbk:Back11_43890"/>
<feature type="domain" description="Alpha-L-rhamnosidase six-hairpin glycosidase" evidence="3">
    <location>
        <begin position="547"/>
        <end position="887"/>
    </location>
</feature>
<dbReference type="Pfam" id="PF08531">
    <property type="entry name" value="Bac_rhamnosid_N"/>
    <property type="match status" value="1"/>
</dbReference>
<dbReference type="InterPro" id="IPR013737">
    <property type="entry name" value="Bac_rhamnosid_N"/>
</dbReference>
<protein>
    <submittedName>
        <fullName evidence="6">Uncharacterized protein</fullName>
    </submittedName>
</protein>
<evidence type="ECO:0000313" key="6">
    <source>
        <dbReference type="EMBL" id="BBH23044.1"/>
    </source>
</evidence>
<evidence type="ECO:0000259" key="1">
    <source>
        <dbReference type="Pfam" id="PF05592"/>
    </source>
</evidence>
<accession>A0A3G9JJ92</accession>
<dbReference type="Gene3D" id="2.60.420.10">
    <property type="entry name" value="Maltose phosphorylase, domain 3"/>
    <property type="match status" value="1"/>
</dbReference>
<dbReference type="InterPro" id="IPR012341">
    <property type="entry name" value="6hp_glycosidase-like_sf"/>
</dbReference>
<dbReference type="AlphaFoldDB" id="A0A3G9JJ92"/>
<sequence>MDMNVRWRAHWIWNDGEASPRNEWWCFRKTFYAAEGSHKGVRLSITADSRYVLYVNGEWVGRGPARSWTSEQSYDTYDIGYLIKSGQENTIAVLVMHFGVSTFYYLRGRGGLITQLEWYEGNKVLQTIATDSTWKTSRYLGQDSRSPRMSCQQAFAERIDARLWDSSWWDPSYDDSAWPAARIIGEAGTEPWTELKARDIPLLSEEAVYPARVEALHKVNPISWTTSIDVRNQMDADSINHCNPIGYIGYIATIIRVKTTTIATLGFPNATSHLPSISINGIRIDKASFTGTAPEKYIDIELQPGDNFLLLDVTNESDHGRNLQLGIDSGASFELISPIDEAGIDDSPFISIGPFDLNEIIDHQPVRPLSLNNETYLHLQDLSAAADLKKCLQWVKPISNALISRDNVFVACIWKNNKMSLPIPYSVQHAVTSNPEPAVIPRYEGADTELIIDFGTELSGYIAFELEAAEGTVIDFYGFEYMRDGYRQDTYDLDNTLRYICFEGRQSYVSPIRRGLRYLMVTVRHAQFPLKLYKVQMRQSHYPVADIGRFQCSDSMLNDIWQISRHTTKLCMEDTFVDCPAYEQVFWVGDSRNEALINYYTFGAIDIVERCLRLVPGSKRQTPLYADQVPSGWSSVIPNWTFFWAQACKEFVDHTGDLAFADEMWPHIRYTLDHYLEKRDERGLLFIKGWNLLDWAPIEQPDNGVVTHQNLFLFQTLLSSAGLARLVGDEEGAITYESAASKLRESINRYLWSDDHQAYFDCIYEDGRYSESFSIQTQVVAYLCRSADVEREAAIKRHINKPPETFVQIGSPFMAFFYYEALVHMGEFGHMLDDMRRNYGQMVDMGATTCWEMYPNFAVNRANPNMPTRSHCHAWSAAPGYFLGAYILGVRPGALGWEEIIIEPQVAGLSWARGSVPHPSQGRIDVSWRIMGDNTIHLQVWLPRNVQATIKLPTGYEGVIERFDI</sequence>
<dbReference type="PANTHER" id="PTHR34987:SF2">
    <property type="entry name" value="B, PUTATIVE (AFU_ORTHOLOGUE AFUA_7G05040)-RELATED"/>
    <property type="match status" value="1"/>
</dbReference>
<name>A0A3G9JJ92_9BACL</name>
<proteinExistence type="predicted"/>